<sequence length="118" mass="13279">MSSINIYCLLFVFTTFLILEFTNGCVPLYKEGCTSRSCCKNLHCTRTFAIGRGTKRPRFQCLQSFCSTNKCLAKFDNCCYPRKCNSQGHCALCELHNENCDHDDDCCIGACRGGKCTK</sequence>
<organism evidence="1 2">
    <name type="scientific">Meloidogyne enterolobii</name>
    <name type="common">Root-knot nematode worm</name>
    <name type="synonym">Meloidogyne mayaguensis</name>
    <dbReference type="NCBI Taxonomy" id="390850"/>
    <lineage>
        <taxon>Eukaryota</taxon>
        <taxon>Metazoa</taxon>
        <taxon>Ecdysozoa</taxon>
        <taxon>Nematoda</taxon>
        <taxon>Chromadorea</taxon>
        <taxon>Rhabditida</taxon>
        <taxon>Tylenchina</taxon>
        <taxon>Tylenchomorpha</taxon>
        <taxon>Tylenchoidea</taxon>
        <taxon>Meloidogynidae</taxon>
        <taxon>Meloidogyninae</taxon>
        <taxon>Meloidogyne</taxon>
    </lineage>
</organism>
<proteinExistence type="predicted"/>
<comment type="caution">
    <text evidence="1">The sequence shown here is derived from an EMBL/GenBank/DDBJ whole genome shotgun (WGS) entry which is preliminary data.</text>
</comment>
<evidence type="ECO:0000313" key="2">
    <source>
        <dbReference type="Proteomes" id="UP001497535"/>
    </source>
</evidence>
<keyword evidence="2" id="KW-1185">Reference proteome</keyword>
<accession>A0ACB0ZHY3</accession>
<dbReference type="EMBL" id="CAVMJV010000036">
    <property type="protein sequence ID" value="CAK5078581.1"/>
    <property type="molecule type" value="Genomic_DNA"/>
</dbReference>
<reference evidence="1" key="1">
    <citation type="submission" date="2023-11" db="EMBL/GenBank/DDBJ databases">
        <authorList>
            <person name="Poullet M."/>
        </authorList>
    </citation>
    <scope>NUCLEOTIDE SEQUENCE</scope>
    <source>
        <strain evidence="1">E1834</strain>
    </source>
</reference>
<evidence type="ECO:0000313" key="1">
    <source>
        <dbReference type="EMBL" id="CAK5078581.1"/>
    </source>
</evidence>
<dbReference type="Proteomes" id="UP001497535">
    <property type="component" value="Unassembled WGS sequence"/>
</dbReference>
<name>A0ACB0ZHY3_MELEN</name>
<gene>
    <name evidence="1" type="ORF">MENTE1834_LOCUS25647</name>
</gene>
<protein>
    <submittedName>
        <fullName evidence="1">Uncharacterized protein</fullName>
    </submittedName>
</protein>